<feature type="compositionally biased region" description="Polar residues" evidence="7">
    <location>
        <begin position="138"/>
        <end position="149"/>
    </location>
</feature>
<keyword evidence="1" id="KW-0723">Serine/threonine-protein kinase</keyword>
<dbReference type="InterPro" id="IPR000719">
    <property type="entry name" value="Prot_kinase_dom"/>
</dbReference>
<dbReference type="Pfam" id="PF00069">
    <property type="entry name" value="Pkinase"/>
    <property type="match status" value="1"/>
</dbReference>
<dbReference type="InterPro" id="IPR017441">
    <property type="entry name" value="Protein_kinase_ATP_BS"/>
</dbReference>
<dbReference type="OrthoDB" id="541276at2759"/>
<evidence type="ECO:0000256" key="1">
    <source>
        <dbReference type="ARBA" id="ARBA00022527"/>
    </source>
</evidence>
<dbReference type="SUPFAM" id="SSF56112">
    <property type="entry name" value="Protein kinase-like (PK-like)"/>
    <property type="match status" value="1"/>
</dbReference>
<dbReference type="KEGG" id="clec:106666640"/>
<evidence type="ECO:0000256" key="5">
    <source>
        <dbReference type="ARBA" id="ARBA00022840"/>
    </source>
</evidence>
<evidence type="ECO:0000256" key="3">
    <source>
        <dbReference type="ARBA" id="ARBA00022741"/>
    </source>
</evidence>
<evidence type="ECO:0000313" key="10">
    <source>
        <dbReference type="Proteomes" id="UP000494040"/>
    </source>
</evidence>
<feature type="region of interest" description="Disordered" evidence="7">
    <location>
        <begin position="1037"/>
        <end position="1068"/>
    </location>
</feature>
<dbReference type="SMART" id="SM00220">
    <property type="entry name" value="S_TKc"/>
    <property type="match status" value="1"/>
</dbReference>
<reference evidence="9" key="1">
    <citation type="submission" date="2022-01" db="UniProtKB">
        <authorList>
            <consortium name="EnsemblMetazoa"/>
        </authorList>
    </citation>
    <scope>IDENTIFICATION</scope>
</reference>
<evidence type="ECO:0000256" key="2">
    <source>
        <dbReference type="ARBA" id="ARBA00022679"/>
    </source>
</evidence>
<dbReference type="GO" id="GO:0050321">
    <property type="term" value="F:tau-protein kinase activity"/>
    <property type="evidence" value="ECO:0007669"/>
    <property type="project" value="TreeGrafter"/>
</dbReference>
<dbReference type="InterPro" id="IPR008271">
    <property type="entry name" value="Ser/Thr_kinase_AS"/>
</dbReference>
<name>A0A8I6THI7_CIMLE</name>
<feature type="domain" description="Protein kinase" evidence="8">
    <location>
        <begin position="765"/>
        <end position="1023"/>
    </location>
</feature>
<feature type="compositionally biased region" description="Polar residues" evidence="7">
    <location>
        <begin position="1055"/>
        <end position="1065"/>
    </location>
</feature>
<dbReference type="Proteomes" id="UP000494040">
    <property type="component" value="Unassembled WGS sequence"/>
</dbReference>
<organism evidence="9 10">
    <name type="scientific">Cimex lectularius</name>
    <name type="common">Bed bug</name>
    <name type="synonym">Acanthia lectularia</name>
    <dbReference type="NCBI Taxonomy" id="79782"/>
    <lineage>
        <taxon>Eukaryota</taxon>
        <taxon>Metazoa</taxon>
        <taxon>Ecdysozoa</taxon>
        <taxon>Arthropoda</taxon>
        <taxon>Hexapoda</taxon>
        <taxon>Insecta</taxon>
        <taxon>Pterygota</taxon>
        <taxon>Neoptera</taxon>
        <taxon>Paraneoptera</taxon>
        <taxon>Hemiptera</taxon>
        <taxon>Heteroptera</taxon>
        <taxon>Panheteroptera</taxon>
        <taxon>Cimicomorpha</taxon>
        <taxon>Cimicidae</taxon>
        <taxon>Cimex</taxon>
    </lineage>
</organism>
<keyword evidence="3 6" id="KW-0547">Nucleotide-binding</keyword>
<sequence>MSSNKGTHRHFVNTKNIQYRRSNENSQGGEKGGHITSYRKDYDKGNKDQRHIHPLVPNKEDYDGQKKMVFIGKLHLLNKYHLVEATREPSNRFPKMSIKCDKPIKQARGGRNVSKEKDSKEKSPDVNTSPNSRPPVVNESNQTEQLSDVTSKKNPQETDHVPIPEKTPQKKDNGETSEAVATNLHNNVNVSNEETPCSSGLQAVPKKSNDQANPEQATEKKYENGNESPKRVTYLKNKKLPQPKFLPTGSLNLPGYGKCKIKRCPTPIPMDVIPLSGLADEAYKPMTLRKSQMKNTDSFGVQGNSPSLSPPTVASNAHSSFVHSYCRFKNPSFIASKKYKIPSEVLEPLCHSKLKFLKDEDSISPVVKPFPNTNTRNPDDIAKEMDSLPKEMLKESCNSKIAFMVNINNSVEAPPIPHLNENVNPSSRRETFYTLNATLKSVNTMTPLRSADIVNNIIKSLSHTNVMYSKVLPSKNDITMMETKLQRQCDYLGKTVTKDNGTEDVLNNCRTNEAMGTQHVCCEQHGAGIKKTIEPKINPFQPNTAAANNILEALLKTNITSDNKKPNLTSSKSDSSLPKLRDYYESESPTKALNIQKVESRCLLNNCGPKTCCSHNPLEEPSAIFYDLYQGAYKRSPEASVIEFSQMPVKSPNLKPNPPLENVIPIQELQNSGRVFDTFPSTSSNHNFLQWPNVGHCAVPSWIPFRMSPANVTDDPAVNCPTSSNQRSVSETYVNKEHMLLLSALGPYVDQEAIQGNAVLGPHGFYLGKIIGRGAFSIVRVAVSKKHNFQRVAVKIIAKFQAPDELIKKFLPREICVVKALTHKNIIRFLATIESTHRVYLVMELAEAGNLLQFLRRHGRVTELRAKAWFQELTSAVHYCHQNGVVHRDIKCENILFDLTGCVKLSDFGFAKTGIFEVNGIAPTSHTFCGSYAYASPEILRLSTYQPLLADVWSMGVVLWAMVYGKLPFDSSSYSKLLKQVETPIVFPQTPSISKELQSLVKQIFVPEATRLNIQGVASDPWLVNLKVETKVVENTASPLQTKLPTASDKPKPANSGQMPAQSPSRKVISPVKELPPVSNAKRVVVSRKISTENNNKSVPIHHTKIIGSKPASNVKKVCLGRVNGRPVLANVPSDHNSSVSSALNSEGTEISLDSFPSVILANGANYSPFPTPMRFVTGRKHKSVPTRIKSPKPGCSFNKVFMSKSPTAKASTKYKQYPSSPLMPIEPVAPTVTESIKAGKKMYSRDPSQSPTSSPTAKFTGYPADVAELKPSSRGSQKKNRPKKDARSPLVHIPYPVIIPEQKIAKKASKQTLPVVKVPKGLAKKSCRRSVSPARGKSTGENALNKPDIAVRPVNEGPNQVALHKESKFIAIPSYHRHWYKIKAPVNQALLHQPNQADLSEQTGQLDLGVCVRTLLPHLVKPKV</sequence>
<dbReference type="RefSeq" id="XP_014249459.1">
    <property type="nucleotide sequence ID" value="XM_014393973.2"/>
</dbReference>
<feature type="compositionally biased region" description="Basic and acidic residues" evidence="7">
    <location>
        <begin position="150"/>
        <end position="174"/>
    </location>
</feature>
<accession>A0A8I6THI7</accession>
<keyword evidence="5 6" id="KW-0067">ATP-binding</keyword>
<feature type="binding site" evidence="6">
    <location>
        <position position="799"/>
    </location>
    <ligand>
        <name>ATP</name>
        <dbReference type="ChEBI" id="CHEBI:30616"/>
    </ligand>
</feature>
<dbReference type="EnsemblMetazoa" id="XM_014393973.2">
    <property type="protein sequence ID" value="XP_014249459.1"/>
    <property type="gene ID" value="LOC106666640"/>
</dbReference>
<feature type="region of interest" description="Disordered" evidence="7">
    <location>
        <begin position="93"/>
        <end position="229"/>
    </location>
</feature>
<feature type="compositionally biased region" description="Basic residues" evidence="7">
    <location>
        <begin position="1"/>
        <end position="12"/>
    </location>
</feature>
<keyword evidence="10" id="KW-1185">Reference proteome</keyword>
<evidence type="ECO:0000256" key="7">
    <source>
        <dbReference type="SAM" id="MobiDB-lite"/>
    </source>
</evidence>
<keyword evidence="2" id="KW-0808">Transferase</keyword>
<dbReference type="GO" id="GO:0035556">
    <property type="term" value="P:intracellular signal transduction"/>
    <property type="evidence" value="ECO:0007669"/>
    <property type="project" value="TreeGrafter"/>
</dbReference>
<protein>
    <recommendedName>
        <fullName evidence="8">Protein kinase domain-containing protein</fullName>
    </recommendedName>
</protein>
<dbReference type="FunFam" id="1.10.510.10:FF:000658">
    <property type="entry name" value="Protein CBG12184"/>
    <property type="match status" value="1"/>
</dbReference>
<dbReference type="GO" id="GO:0005737">
    <property type="term" value="C:cytoplasm"/>
    <property type="evidence" value="ECO:0007669"/>
    <property type="project" value="TreeGrafter"/>
</dbReference>
<evidence type="ECO:0000256" key="4">
    <source>
        <dbReference type="ARBA" id="ARBA00022777"/>
    </source>
</evidence>
<feature type="compositionally biased region" description="Polar residues" evidence="7">
    <location>
        <begin position="13"/>
        <end position="28"/>
    </location>
</feature>
<dbReference type="PROSITE" id="PS00107">
    <property type="entry name" value="PROTEIN_KINASE_ATP"/>
    <property type="match status" value="1"/>
</dbReference>
<feature type="compositionally biased region" description="Basic and acidic residues" evidence="7">
    <location>
        <begin position="38"/>
        <end position="51"/>
    </location>
</feature>
<dbReference type="Gene3D" id="1.10.510.10">
    <property type="entry name" value="Transferase(Phosphotransferase) domain 1"/>
    <property type="match status" value="1"/>
</dbReference>
<keyword evidence="4" id="KW-0418">Kinase</keyword>
<feature type="compositionally biased region" description="Basic and acidic residues" evidence="7">
    <location>
        <begin position="113"/>
        <end position="124"/>
    </location>
</feature>
<dbReference type="PROSITE" id="PS50011">
    <property type="entry name" value="PROTEIN_KINASE_DOM"/>
    <property type="match status" value="1"/>
</dbReference>
<feature type="region of interest" description="Disordered" evidence="7">
    <location>
        <begin position="1240"/>
        <end position="1290"/>
    </location>
</feature>
<feature type="compositionally biased region" description="Polar residues" evidence="7">
    <location>
        <begin position="179"/>
        <end position="201"/>
    </location>
</feature>
<dbReference type="GO" id="GO:0000226">
    <property type="term" value="P:microtubule cytoskeleton organization"/>
    <property type="evidence" value="ECO:0007669"/>
    <property type="project" value="TreeGrafter"/>
</dbReference>
<feature type="compositionally biased region" description="Basic and acidic residues" evidence="7">
    <location>
        <begin position="217"/>
        <end position="229"/>
    </location>
</feature>
<evidence type="ECO:0000313" key="9">
    <source>
        <dbReference type="EnsemblMetazoa" id="XP_014249459.1"/>
    </source>
</evidence>
<dbReference type="PANTHER" id="PTHR24346:SF82">
    <property type="entry name" value="KP78A-RELATED"/>
    <property type="match status" value="1"/>
</dbReference>
<feature type="region of interest" description="Disordered" evidence="7">
    <location>
        <begin position="1"/>
        <end position="60"/>
    </location>
</feature>
<dbReference type="GeneID" id="106666640"/>
<evidence type="ECO:0000256" key="6">
    <source>
        <dbReference type="PROSITE-ProRule" id="PRU10141"/>
    </source>
</evidence>
<dbReference type="PROSITE" id="PS00108">
    <property type="entry name" value="PROTEIN_KINASE_ST"/>
    <property type="match status" value="1"/>
</dbReference>
<proteinExistence type="predicted"/>
<feature type="compositionally biased region" description="Polar residues" evidence="7">
    <location>
        <begin position="1247"/>
        <end position="1258"/>
    </location>
</feature>
<dbReference type="GO" id="GO:0005524">
    <property type="term" value="F:ATP binding"/>
    <property type="evidence" value="ECO:0007669"/>
    <property type="project" value="UniProtKB-UniRule"/>
</dbReference>
<dbReference type="PANTHER" id="PTHR24346">
    <property type="entry name" value="MAP/MICROTUBULE AFFINITY-REGULATING KINASE"/>
    <property type="match status" value="1"/>
</dbReference>
<dbReference type="InterPro" id="IPR011009">
    <property type="entry name" value="Kinase-like_dom_sf"/>
</dbReference>
<evidence type="ECO:0000259" key="8">
    <source>
        <dbReference type="PROSITE" id="PS50011"/>
    </source>
</evidence>